<dbReference type="Pfam" id="PF00664">
    <property type="entry name" value="ABC_membrane"/>
    <property type="match status" value="1"/>
</dbReference>
<feature type="domain" description="ABC transmembrane type-1" evidence="11">
    <location>
        <begin position="17"/>
        <end position="305"/>
    </location>
</feature>
<dbReference type="SUPFAM" id="SSF52540">
    <property type="entry name" value="P-loop containing nucleoside triphosphate hydrolases"/>
    <property type="match status" value="1"/>
</dbReference>
<evidence type="ECO:0000256" key="4">
    <source>
        <dbReference type="ARBA" id="ARBA00022692"/>
    </source>
</evidence>
<dbReference type="InterPro" id="IPR017871">
    <property type="entry name" value="ABC_transporter-like_CS"/>
</dbReference>
<name>A0A1I3E3W8_9LACT</name>
<evidence type="ECO:0000256" key="9">
    <source>
        <dbReference type="SAM" id="Phobius"/>
    </source>
</evidence>
<protein>
    <submittedName>
        <fullName evidence="12">ATP-binding cassette, subfamily B</fullName>
    </submittedName>
</protein>
<dbReference type="InterPro" id="IPR039421">
    <property type="entry name" value="Type_1_exporter"/>
</dbReference>
<dbReference type="PANTHER" id="PTHR43394:SF1">
    <property type="entry name" value="ATP-BINDING CASSETTE SUB-FAMILY B MEMBER 10, MITOCHONDRIAL"/>
    <property type="match status" value="1"/>
</dbReference>
<dbReference type="PROSITE" id="PS00211">
    <property type="entry name" value="ABC_TRANSPORTER_1"/>
    <property type="match status" value="1"/>
</dbReference>
<gene>
    <name evidence="12" type="ORF">SAMN04489868_1672</name>
</gene>
<dbReference type="PROSITE" id="PS50893">
    <property type="entry name" value="ABC_TRANSPORTER_2"/>
    <property type="match status" value="1"/>
</dbReference>
<keyword evidence="5" id="KW-0547">Nucleotide-binding</keyword>
<feature type="domain" description="ABC transporter" evidence="10">
    <location>
        <begin position="338"/>
        <end position="576"/>
    </location>
</feature>
<proteinExistence type="predicted"/>
<feature type="transmembrane region" description="Helical" evidence="9">
    <location>
        <begin position="127"/>
        <end position="147"/>
    </location>
</feature>
<evidence type="ECO:0000256" key="3">
    <source>
        <dbReference type="ARBA" id="ARBA00022475"/>
    </source>
</evidence>
<feature type="transmembrane region" description="Helical" evidence="9">
    <location>
        <begin position="159"/>
        <end position="179"/>
    </location>
</feature>
<evidence type="ECO:0000256" key="6">
    <source>
        <dbReference type="ARBA" id="ARBA00022840"/>
    </source>
</evidence>
<keyword evidence="8 9" id="KW-0472">Membrane</keyword>
<keyword evidence="3" id="KW-1003">Cell membrane</keyword>
<evidence type="ECO:0000313" key="12">
    <source>
        <dbReference type="EMBL" id="SFH93493.1"/>
    </source>
</evidence>
<evidence type="ECO:0000259" key="10">
    <source>
        <dbReference type="PROSITE" id="PS50893"/>
    </source>
</evidence>
<dbReference type="EMBL" id="FOQE01000067">
    <property type="protein sequence ID" value="SFH93493.1"/>
    <property type="molecule type" value="Genomic_DNA"/>
</dbReference>
<dbReference type="InterPro" id="IPR036640">
    <property type="entry name" value="ABC1_TM_sf"/>
</dbReference>
<evidence type="ECO:0000256" key="2">
    <source>
        <dbReference type="ARBA" id="ARBA00022448"/>
    </source>
</evidence>
<dbReference type="GO" id="GO:0005886">
    <property type="term" value="C:plasma membrane"/>
    <property type="evidence" value="ECO:0007669"/>
    <property type="project" value="UniProtKB-SubCell"/>
</dbReference>
<evidence type="ECO:0000259" key="11">
    <source>
        <dbReference type="PROSITE" id="PS50929"/>
    </source>
</evidence>
<dbReference type="PANTHER" id="PTHR43394">
    <property type="entry name" value="ATP-DEPENDENT PERMEASE MDL1, MITOCHONDRIAL"/>
    <property type="match status" value="1"/>
</dbReference>
<organism evidence="12 13">
    <name type="scientific">Pisciglobus halotolerans</name>
    <dbReference type="NCBI Taxonomy" id="745365"/>
    <lineage>
        <taxon>Bacteria</taxon>
        <taxon>Bacillati</taxon>
        <taxon>Bacillota</taxon>
        <taxon>Bacilli</taxon>
        <taxon>Lactobacillales</taxon>
        <taxon>Carnobacteriaceae</taxon>
    </lineage>
</organism>
<reference evidence="12 13" key="1">
    <citation type="submission" date="2016-10" db="EMBL/GenBank/DDBJ databases">
        <authorList>
            <person name="de Groot N.N."/>
        </authorList>
    </citation>
    <scope>NUCLEOTIDE SEQUENCE [LARGE SCALE GENOMIC DNA]</scope>
    <source>
        <strain evidence="12 13">DSM 27630</strain>
    </source>
</reference>
<dbReference type="GO" id="GO:0005524">
    <property type="term" value="F:ATP binding"/>
    <property type="evidence" value="ECO:0007669"/>
    <property type="project" value="UniProtKB-KW"/>
</dbReference>
<dbReference type="PROSITE" id="PS50929">
    <property type="entry name" value="ABC_TM1F"/>
    <property type="match status" value="1"/>
</dbReference>
<dbReference type="InterPro" id="IPR027417">
    <property type="entry name" value="P-loop_NTPase"/>
</dbReference>
<dbReference type="InterPro" id="IPR003593">
    <property type="entry name" value="AAA+_ATPase"/>
</dbReference>
<dbReference type="AlphaFoldDB" id="A0A1I3E3W8"/>
<dbReference type="Pfam" id="PF00005">
    <property type="entry name" value="ABC_tran"/>
    <property type="match status" value="1"/>
</dbReference>
<dbReference type="Gene3D" id="3.40.50.300">
    <property type="entry name" value="P-loop containing nucleotide triphosphate hydrolases"/>
    <property type="match status" value="1"/>
</dbReference>
<feature type="transmembrane region" description="Helical" evidence="9">
    <location>
        <begin position="245"/>
        <end position="264"/>
    </location>
</feature>
<dbReference type="GO" id="GO:0015421">
    <property type="term" value="F:ABC-type oligopeptide transporter activity"/>
    <property type="evidence" value="ECO:0007669"/>
    <property type="project" value="TreeGrafter"/>
</dbReference>
<dbReference type="RefSeq" id="WP_092093842.1">
    <property type="nucleotide sequence ID" value="NZ_FOQE01000067.1"/>
</dbReference>
<keyword evidence="7 9" id="KW-1133">Transmembrane helix</keyword>
<keyword evidence="4 9" id="KW-0812">Transmembrane</keyword>
<evidence type="ECO:0000256" key="1">
    <source>
        <dbReference type="ARBA" id="ARBA00004651"/>
    </source>
</evidence>
<dbReference type="OrthoDB" id="9770415at2"/>
<comment type="subcellular location">
    <subcellularLocation>
        <location evidence="1">Cell membrane</location>
        <topology evidence="1">Multi-pass membrane protein</topology>
    </subcellularLocation>
</comment>
<keyword evidence="2" id="KW-0813">Transport</keyword>
<dbReference type="GO" id="GO:0016887">
    <property type="term" value="F:ATP hydrolysis activity"/>
    <property type="evidence" value="ECO:0007669"/>
    <property type="project" value="InterPro"/>
</dbReference>
<feature type="transmembrane region" description="Helical" evidence="9">
    <location>
        <begin position="284"/>
        <end position="303"/>
    </location>
</feature>
<sequence>MIDILKRTSKKERGIAAISVVFIIVQVWLELKIPDYMSEITTLLQTEGTTTQEIIHPGIWMIGLSLLSFLASIVVGFFAAKIAASLSTRLRDQIYSKIMHFSQSEIQQFSIPSLITRTTNDLTQIQLVVAMGLQVVIKGPITAVWAITKIANKNWQWTLTTAIAVLFLLIMLSTLLLLVQPKFTKVQNLTDKLNSITRENLSGIRVIRAYNAENIQSQKFEQANEILTTVNLFTNRMLAIMNPGMTIISSGLTLAVYWIGAYLIDAAQLDAKLVLFSDMVVFTSYAMQVVLGFMLMTIIFLILPRALVSAKRITEVLETNLSLVWPEQSVLTEKRGEIEFDHVSFGYDKSAVPVIQDISFKAKQGQTIAFIGSTGSGKSTLINLIPRFYDATSGGVKVDGQNVQAYAQDELNNRIGFIPQKPVLFSGTIRSNLDFGTSVGSPLSDNDLKQALTIAQAWDFVEAKSQKLDDPVAQGGSNFSGGQKQRLAIARVIARKPEILIFDDSFSALDYRTDKMLRDALDTHLRQTTKLIVAQRISTIMHADQIIVLDEGRMVGIGTHETLLATNDIYQEIAHSQLSKEELAHGK</sequence>
<evidence type="ECO:0000313" key="13">
    <source>
        <dbReference type="Proteomes" id="UP000198668"/>
    </source>
</evidence>
<accession>A0A1I3E3W8</accession>
<evidence type="ECO:0000256" key="7">
    <source>
        <dbReference type="ARBA" id="ARBA00022989"/>
    </source>
</evidence>
<dbReference type="InterPro" id="IPR011527">
    <property type="entry name" value="ABC1_TM_dom"/>
</dbReference>
<dbReference type="CDD" id="cd18548">
    <property type="entry name" value="ABC_6TM_Tm287_like"/>
    <property type="match status" value="1"/>
</dbReference>
<dbReference type="Proteomes" id="UP000198668">
    <property type="component" value="Unassembled WGS sequence"/>
</dbReference>
<keyword evidence="13" id="KW-1185">Reference proteome</keyword>
<dbReference type="Gene3D" id="1.20.1560.10">
    <property type="entry name" value="ABC transporter type 1, transmembrane domain"/>
    <property type="match status" value="1"/>
</dbReference>
<keyword evidence="6 12" id="KW-0067">ATP-binding</keyword>
<evidence type="ECO:0000256" key="8">
    <source>
        <dbReference type="ARBA" id="ARBA00023136"/>
    </source>
</evidence>
<feature type="transmembrane region" description="Helical" evidence="9">
    <location>
        <begin position="12"/>
        <end position="29"/>
    </location>
</feature>
<evidence type="ECO:0000256" key="5">
    <source>
        <dbReference type="ARBA" id="ARBA00022741"/>
    </source>
</evidence>
<dbReference type="SMART" id="SM00382">
    <property type="entry name" value="AAA"/>
    <property type="match status" value="1"/>
</dbReference>
<dbReference type="InterPro" id="IPR003439">
    <property type="entry name" value="ABC_transporter-like_ATP-bd"/>
</dbReference>
<feature type="transmembrane region" description="Helical" evidence="9">
    <location>
        <begin position="59"/>
        <end position="80"/>
    </location>
</feature>
<dbReference type="FunFam" id="3.40.50.300:FF:000854">
    <property type="entry name" value="Multidrug ABC transporter ATP-binding protein"/>
    <property type="match status" value="1"/>
</dbReference>
<dbReference type="SUPFAM" id="SSF90123">
    <property type="entry name" value="ABC transporter transmembrane region"/>
    <property type="match status" value="1"/>
</dbReference>